<feature type="compositionally biased region" description="Basic and acidic residues" evidence="1">
    <location>
        <begin position="242"/>
        <end position="260"/>
    </location>
</feature>
<reference evidence="2" key="1">
    <citation type="journal article" date="2019" name="Sci. Rep.">
        <title>Draft genome of Tanacetum cinerariifolium, the natural source of mosquito coil.</title>
        <authorList>
            <person name="Yamashiro T."/>
            <person name="Shiraishi A."/>
            <person name="Satake H."/>
            <person name="Nakayama K."/>
        </authorList>
    </citation>
    <scope>NUCLEOTIDE SEQUENCE</scope>
</reference>
<dbReference type="EMBL" id="BKCJ010378988">
    <property type="protein sequence ID" value="GFA16470.1"/>
    <property type="molecule type" value="Genomic_DNA"/>
</dbReference>
<dbReference type="PANTHER" id="PTHR35317:SF28">
    <property type="entry name" value="ZINC FINGER, CCHC-TYPE, RIBONUCLEASE H-LIKE DOMAIN, GAG-PRE-INTEGRASE DOMAIN PROTEIN-RELATED"/>
    <property type="match status" value="1"/>
</dbReference>
<evidence type="ECO:0000256" key="1">
    <source>
        <dbReference type="SAM" id="MobiDB-lite"/>
    </source>
</evidence>
<organism evidence="2">
    <name type="scientific">Tanacetum cinerariifolium</name>
    <name type="common">Dalmatian daisy</name>
    <name type="synonym">Chrysanthemum cinerariifolium</name>
    <dbReference type="NCBI Taxonomy" id="118510"/>
    <lineage>
        <taxon>Eukaryota</taxon>
        <taxon>Viridiplantae</taxon>
        <taxon>Streptophyta</taxon>
        <taxon>Embryophyta</taxon>
        <taxon>Tracheophyta</taxon>
        <taxon>Spermatophyta</taxon>
        <taxon>Magnoliopsida</taxon>
        <taxon>eudicotyledons</taxon>
        <taxon>Gunneridae</taxon>
        <taxon>Pentapetalae</taxon>
        <taxon>asterids</taxon>
        <taxon>campanulids</taxon>
        <taxon>Asterales</taxon>
        <taxon>Asteraceae</taxon>
        <taxon>Asteroideae</taxon>
        <taxon>Anthemideae</taxon>
        <taxon>Anthemidinae</taxon>
        <taxon>Tanacetum</taxon>
    </lineage>
</organism>
<protein>
    <submittedName>
        <fullName evidence="2">Copia-type polyprotein</fullName>
    </submittedName>
</protein>
<dbReference type="AlphaFoldDB" id="A0A699J8H2"/>
<feature type="region of interest" description="Disordered" evidence="1">
    <location>
        <begin position="226"/>
        <end position="260"/>
    </location>
</feature>
<feature type="compositionally biased region" description="Basic and acidic residues" evidence="1">
    <location>
        <begin position="226"/>
        <end position="235"/>
    </location>
</feature>
<evidence type="ECO:0000313" key="2">
    <source>
        <dbReference type="EMBL" id="GFA16470.1"/>
    </source>
</evidence>
<gene>
    <name evidence="2" type="ORF">Tci_588442</name>
</gene>
<dbReference type="Pfam" id="PF14223">
    <property type="entry name" value="Retrotran_gag_2"/>
    <property type="match status" value="1"/>
</dbReference>
<accession>A0A699J8H2</accession>
<comment type="caution">
    <text evidence="2">The sequence shown here is derived from an EMBL/GenBank/DDBJ whole genome shotgun (WGS) entry which is preliminary data.</text>
</comment>
<name>A0A699J8H2_TANCI</name>
<sequence length="260" mass="30078">MSSSMNLFQFPRLTKDNYGSWCIRMKALLGSHDVWEIVEKGIEKVDDESSLNATQMVDFQKARKKDQSALTLIYQCLDDAMFEKVANATTSKEAWDILQNTFKGIDKVKKVRLQSLREEFEKLQMEESETISDYFTRVLTISNEMKRNGESLSDTRVIEKILRFLPPSFDYIVVAIEESKDIDSMTIDQLMGSLQAHEEKLMKRRGKEPLEEALYSKVSFKEKENSFLHGKEQGRGRGHFRGHSDFQGRGRGRGREDVIK</sequence>
<proteinExistence type="predicted"/>
<dbReference type="PANTHER" id="PTHR35317">
    <property type="entry name" value="OS04G0629600 PROTEIN"/>
    <property type="match status" value="1"/>
</dbReference>